<dbReference type="RefSeq" id="XP_033534844.1">
    <property type="nucleotide sequence ID" value="XM_033682504.1"/>
</dbReference>
<keyword evidence="2" id="KW-0040">ANK repeat</keyword>
<evidence type="ECO:0000256" key="2">
    <source>
        <dbReference type="PROSITE-ProRule" id="PRU00023"/>
    </source>
</evidence>
<evidence type="ECO:0000313" key="4">
    <source>
        <dbReference type="EMBL" id="KAF1813213.1"/>
    </source>
</evidence>
<dbReference type="Gene3D" id="3.40.50.300">
    <property type="entry name" value="P-loop containing nucleotide triphosphate hydrolases"/>
    <property type="match status" value="1"/>
</dbReference>
<gene>
    <name evidence="4 6" type="ORF">P152DRAFT_506869</name>
</gene>
<dbReference type="EMBL" id="ML975155">
    <property type="protein sequence ID" value="KAF1813213.1"/>
    <property type="molecule type" value="Genomic_DNA"/>
</dbReference>
<keyword evidence="5" id="KW-1185">Reference proteome</keyword>
<evidence type="ECO:0000259" key="3">
    <source>
        <dbReference type="Pfam" id="PF24883"/>
    </source>
</evidence>
<reference evidence="6" key="2">
    <citation type="submission" date="2020-04" db="EMBL/GenBank/DDBJ databases">
        <authorList>
            <consortium name="NCBI Genome Project"/>
        </authorList>
    </citation>
    <scope>NUCLEOTIDE SEQUENCE</scope>
    <source>
        <strain evidence="6">CBS 781.70</strain>
    </source>
</reference>
<reference evidence="4 6" key="1">
    <citation type="submission" date="2020-01" db="EMBL/GenBank/DDBJ databases">
        <authorList>
            <consortium name="DOE Joint Genome Institute"/>
            <person name="Haridas S."/>
            <person name="Albert R."/>
            <person name="Binder M."/>
            <person name="Bloem J."/>
            <person name="Labutti K."/>
            <person name="Salamov A."/>
            <person name="Andreopoulos B."/>
            <person name="Baker S.E."/>
            <person name="Barry K."/>
            <person name="Bills G."/>
            <person name="Bluhm B.H."/>
            <person name="Cannon C."/>
            <person name="Castanera R."/>
            <person name="Culley D.E."/>
            <person name="Daum C."/>
            <person name="Ezra D."/>
            <person name="Gonzalez J.B."/>
            <person name="Henrissat B."/>
            <person name="Kuo A."/>
            <person name="Liang C."/>
            <person name="Lipzen A."/>
            <person name="Lutzoni F."/>
            <person name="Magnuson J."/>
            <person name="Mondo S."/>
            <person name="Nolan M."/>
            <person name="Ohm R."/>
            <person name="Pangilinan J."/>
            <person name="Park H.-J."/>
            <person name="Ramirez L."/>
            <person name="Alfaro M."/>
            <person name="Sun H."/>
            <person name="Tritt A."/>
            <person name="Yoshinaga Y."/>
            <person name="Zwiers L.-H."/>
            <person name="Turgeon B.G."/>
            <person name="Goodwin S.B."/>
            <person name="Spatafora J.W."/>
            <person name="Crous P.W."/>
            <person name="Grigoriev I.V."/>
        </authorList>
    </citation>
    <scope>NUCLEOTIDE SEQUENCE</scope>
    <source>
        <strain evidence="4 6">CBS 781.70</strain>
    </source>
</reference>
<dbReference type="InterPro" id="IPR002110">
    <property type="entry name" value="Ankyrin_rpt"/>
</dbReference>
<dbReference type="InterPro" id="IPR036770">
    <property type="entry name" value="Ankyrin_rpt-contain_sf"/>
</dbReference>
<evidence type="ECO:0000313" key="6">
    <source>
        <dbReference type="RefSeq" id="XP_033534844.1"/>
    </source>
</evidence>
<dbReference type="InterPro" id="IPR027417">
    <property type="entry name" value="P-loop_NTPase"/>
</dbReference>
<dbReference type="Proteomes" id="UP000504638">
    <property type="component" value="Unplaced"/>
</dbReference>
<accession>A0A6G1G574</accession>
<dbReference type="PANTHER" id="PTHR10039:SF10">
    <property type="entry name" value="NACHT DOMAIN-CONTAINING PROTEIN"/>
    <property type="match status" value="1"/>
</dbReference>
<dbReference type="Gene3D" id="1.25.40.20">
    <property type="entry name" value="Ankyrin repeat-containing domain"/>
    <property type="match status" value="1"/>
</dbReference>
<dbReference type="AlphaFoldDB" id="A0A6G1G574"/>
<dbReference type="Pfam" id="PF24883">
    <property type="entry name" value="NPHP3_N"/>
    <property type="match status" value="1"/>
</dbReference>
<keyword evidence="1" id="KW-0677">Repeat</keyword>
<dbReference type="PROSITE" id="PS50297">
    <property type="entry name" value="ANK_REP_REGION"/>
    <property type="match status" value="1"/>
</dbReference>
<sequence>MVENWWLFSLFDFANASRLKPGIRLAQAVSQLETDLSSEQKAGLRIQNLQLHFSPPDQSDIMRLTSGIDNTSGLVAGRRCFGPRLTSFLHAVQQFAALGDVILGGSQNLSMATYSSYLDKLSSLFMDIGRSAPRYQIMALLYPQSKRLQASLAEYYIVVVGFCHQIWKFAQKSAITKFVSALSDSDVRTDQSNLESWANTIKEEVNLLMAKKVHDDGHEITGIKALTTWKQTRKLGHCSLYSRCTVYLGWRSRASSSTLIYMGKLGSGKSVLLCNIVHDLSTWVEGKPTPVAYFFCRHDIPESLKARTIFGSLARQLLISIPDLVLSKELPDETTSHLDVEDVCRLLQRVFPENTPAYVVLDGIDECDFTIGDLLVQQLQKLQGTVTLHLCVSVRLDPAKNQSLSLEGLVASRTVFMPDDNPDLEAYIDGENPVIISDIQRKLMKGSQGMFLWVALQLQSLCTMRTDDEILQALDHLPKELPETYTRILQRSGEQGSVVLGNTDWRLSSLINGIISTLASCGGLVVVDEEEKTARLVHHSFKQFLLTGFRDPNDGEFIIDLAHKNVADTIVTYLNYGVFGTQLSTAVAPRMKMGSAPSEIVREAIGSSMGRTIALKLLKSRKMPNFDMGKTTMDTNSRCYTRSLDHFYFYDYAKSFCMQHIICAPKQERSLIKLLLRLLSKNIINANIALEDNRTPLSWAAENGHEAIVKLLLVRDQAFRVIELLEKRRRGGKGPLFF</sequence>
<protein>
    <recommendedName>
        <fullName evidence="3">Nephrocystin 3-like N-terminal domain-containing protein</fullName>
    </recommendedName>
</protein>
<dbReference type="Pfam" id="PF00023">
    <property type="entry name" value="Ank"/>
    <property type="match status" value="1"/>
</dbReference>
<feature type="domain" description="Nephrocystin 3-like N-terminal" evidence="3">
    <location>
        <begin position="241"/>
        <end position="394"/>
    </location>
</feature>
<dbReference type="OrthoDB" id="7464126at2759"/>
<name>A0A6G1G574_9PEZI</name>
<dbReference type="SUPFAM" id="SSF52540">
    <property type="entry name" value="P-loop containing nucleoside triphosphate hydrolases"/>
    <property type="match status" value="1"/>
</dbReference>
<dbReference type="InterPro" id="IPR056884">
    <property type="entry name" value="NPHP3-like_N"/>
</dbReference>
<reference evidence="6" key="3">
    <citation type="submission" date="2025-04" db="UniProtKB">
        <authorList>
            <consortium name="RefSeq"/>
        </authorList>
    </citation>
    <scope>IDENTIFICATION</scope>
    <source>
        <strain evidence="6">CBS 781.70</strain>
    </source>
</reference>
<evidence type="ECO:0000313" key="5">
    <source>
        <dbReference type="Proteomes" id="UP000504638"/>
    </source>
</evidence>
<dbReference type="SUPFAM" id="SSF48403">
    <property type="entry name" value="Ankyrin repeat"/>
    <property type="match status" value="1"/>
</dbReference>
<dbReference type="GeneID" id="54423074"/>
<dbReference type="PANTHER" id="PTHR10039">
    <property type="entry name" value="AMELOGENIN"/>
    <property type="match status" value="1"/>
</dbReference>
<organism evidence="4">
    <name type="scientific">Eremomyces bilateralis CBS 781.70</name>
    <dbReference type="NCBI Taxonomy" id="1392243"/>
    <lineage>
        <taxon>Eukaryota</taxon>
        <taxon>Fungi</taxon>
        <taxon>Dikarya</taxon>
        <taxon>Ascomycota</taxon>
        <taxon>Pezizomycotina</taxon>
        <taxon>Dothideomycetes</taxon>
        <taxon>Dothideomycetes incertae sedis</taxon>
        <taxon>Eremomycetales</taxon>
        <taxon>Eremomycetaceae</taxon>
        <taxon>Eremomyces</taxon>
    </lineage>
</organism>
<proteinExistence type="predicted"/>
<feature type="repeat" description="ANK" evidence="2">
    <location>
        <begin position="692"/>
        <end position="713"/>
    </location>
</feature>
<dbReference type="PROSITE" id="PS50088">
    <property type="entry name" value="ANK_REPEAT"/>
    <property type="match status" value="1"/>
</dbReference>
<evidence type="ECO:0000256" key="1">
    <source>
        <dbReference type="ARBA" id="ARBA00022737"/>
    </source>
</evidence>